<dbReference type="AlphaFoldDB" id="A0A0F9RWP6"/>
<proteinExistence type="predicted"/>
<name>A0A0F9RWP6_9ZZZZ</name>
<sequence length="53" mass="5947">MTDAHTMTMIQNKIEIVEAEGFGEVNIKIKNGAVYLVTKSDSTYIENKLDKTI</sequence>
<accession>A0A0F9RWP6</accession>
<gene>
    <name evidence="1" type="ORF">LCGC14_0845070</name>
</gene>
<organism evidence="1">
    <name type="scientific">marine sediment metagenome</name>
    <dbReference type="NCBI Taxonomy" id="412755"/>
    <lineage>
        <taxon>unclassified sequences</taxon>
        <taxon>metagenomes</taxon>
        <taxon>ecological metagenomes</taxon>
    </lineage>
</organism>
<comment type="caution">
    <text evidence="1">The sequence shown here is derived from an EMBL/GenBank/DDBJ whole genome shotgun (WGS) entry which is preliminary data.</text>
</comment>
<protein>
    <submittedName>
        <fullName evidence="1">Uncharacterized protein</fullName>
    </submittedName>
</protein>
<reference evidence="1" key="1">
    <citation type="journal article" date="2015" name="Nature">
        <title>Complex archaea that bridge the gap between prokaryotes and eukaryotes.</title>
        <authorList>
            <person name="Spang A."/>
            <person name="Saw J.H."/>
            <person name="Jorgensen S.L."/>
            <person name="Zaremba-Niedzwiedzka K."/>
            <person name="Martijn J."/>
            <person name="Lind A.E."/>
            <person name="van Eijk R."/>
            <person name="Schleper C."/>
            <person name="Guy L."/>
            <person name="Ettema T.J."/>
        </authorList>
    </citation>
    <scope>NUCLEOTIDE SEQUENCE</scope>
</reference>
<evidence type="ECO:0000313" key="1">
    <source>
        <dbReference type="EMBL" id="KKN29346.1"/>
    </source>
</evidence>
<dbReference type="EMBL" id="LAZR01002494">
    <property type="protein sequence ID" value="KKN29346.1"/>
    <property type="molecule type" value="Genomic_DNA"/>
</dbReference>